<keyword evidence="4" id="KW-1185">Reference proteome</keyword>
<dbReference type="InterPro" id="IPR024079">
    <property type="entry name" value="MetalloPept_cat_dom_sf"/>
</dbReference>
<proteinExistence type="inferred from homology"/>
<dbReference type="SUPFAM" id="SSF55486">
    <property type="entry name" value="Metalloproteases ('zincins'), catalytic domain"/>
    <property type="match status" value="1"/>
</dbReference>
<dbReference type="GO" id="GO:0005886">
    <property type="term" value="C:plasma membrane"/>
    <property type="evidence" value="ECO:0007669"/>
    <property type="project" value="TreeGrafter"/>
</dbReference>
<dbReference type="AlphaFoldDB" id="A0A1D2MRY7"/>
<dbReference type="EMBL" id="LJIJ01000638">
    <property type="protein sequence ID" value="ODM95661.1"/>
    <property type="molecule type" value="Genomic_DNA"/>
</dbReference>
<evidence type="ECO:0000313" key="3">
    <source>
        <dbReference type="EMBL" id="ODM95661.1"/>
    </source>
</evidence>
<dbReference type="InterPro" id="IPR000718">
    <property type="entry name" value="Peptidase_M13"/>
</dbReference>
<dbReference type="OMA" id="KWANAIV"/>
<gene>
    <name evidence="3" type="ORF">Ocin01_11020</name>
</gene>
<dbReference type="PROSITE" id="PS51885">
    <property type="entry name" value="NEPRILYSIN"/>
    <property type="match status" value="1"/>
</dbReference>
<reference evidence="3 4" key="1">
    <citation type="journal article" date="2016" name="Genome Biol. Evol.">
        <title>Gene Family Evolution Reflects Adaptation to Soil Environmental Stressors in the Genome of the Collembolan Orchesella cincta.</title>
        <authorList>
            <person name="Faddeeva-Vakhrusheva A."/>
            <person name="Derks M.F."/>
            <person name="Anvar S.Y."/>
            <person name="Agamennone V."/>
            <person name="Suring W."/>
            <person name="Smit S."/>
            <person name="van Straalen N.M."/>
            <person name="Roelofs D."/>
        </authorList>
    </citation>
    <scope>NUCLEOTIDE SEQUENCE [LARGE SCALE GENOMIC DNA]</scope>
    <source>
        <tissue evidence="3">Mixed pool</tissue>
    </source>
</reference>
<dbReference type="GO" id="GO:0004222">
    <property type="term" value="F:metalloendopeptidase activity"/>
    <property type="evidence" value="ECO:0007669"/>
    <property type="project" value="InterPro"/>
</dbReference>
<dbReference type="Proteomes" id="UP000094527">
    <property type="component" value="Unassembled WGS sequence"/>
</dbReference>
<name>A0A1D2MRY7_ORCCI</name>
<accession>A0A1D2MRY7</accession>
<dbReference type="Pfam" id="PF01431">
    <property type="entry name" value="Peptidase_M13"/>
    <property type="match status" value="1"/>
</dbReference>
<evidence type="ECO:0000256" key="1">
    <source>
        <dbReference type="ARBA" id="ARBA00007357"/>
    </source>
</evidence>
<evidence type="ECO:0000313" key="4">
    <source>
        <dbReference type="Proteomes" id="UP000094527"/>
    </source>
</evidence>
<dbReference type="STRING" id="48709.A0A1D2MRY7"/>
<dbReference type="InterPro" id="IPR018497">
    <property type="entry name" value="Peptidase_M13_C"/>
</dbReference>
<sequence>MNYGGVGTVISHEIAHSFDTNGVHFDKLGHRGDFWDDSSYDNYYKWANAIVKDYASEHNNKPDPWGSRALANIDHGQAINDDIADIVGVYMAYNAYQKYLADLRKEGKNELVLPGLKQFTPQQLFWMKYANMWCEHTEKSYLHVLRHFNMHSPGNVRATLPLTRSKEWAKDFSCPAPSKFDF</sequence>
<evidence type="ECO:0000259" key="2">
    <source>
        <dbReference type="Pfam" id="PF01431"/>
    </source>
</evidence>
<comment type="caution">
    <text evidence="3">The sequence shown here is derived from an EMBL/GenBank/DDBJ whole genome shotgun (WGS) entry which is preliminary data.</text>
</comment>
<dbReference type="PANTHER" id="PTHR11733:SF167">
    <property type="entry name" value="FI17812P1-RELATED"/>
    <property type="match status" value="1"/>
</dbReference>
<organism evidence="3 4">
    <name type="scientific">Orchesella cincta</name>
    <name type="common">Springtail</name>
    <name type="synonym">Podura cincta</name>
    <dbReference type="NCBI Taxonomy" id="48709"/>
    <lineage>
        <taxon>Eukaryota</taxon>
        <taxon>Metazoa</taxon>
        <taxon>Ecdysozoa</taxon>
        <taxon>Arthropoda</taxon>
        <taxon>Hexapoda</taxon>
        <taxon>Collembola</taxon>
        <taxon>Entomobryomorpha</taxon>
        <taxon>Entomobryoidea</taxon>
        <taxon>Orchesellidae</taxon>
        <taxon>Orchesellinae</taxon>
        <taxon>Orchesella</taxon>
    </lineage>
</organism>
<dbReference type="GO" id="GO:0016485">
    <property type="term" value="P:protein processing"/>
    <property type="evidence" value="ECO:0007669"/>
    <property type="project" value="TreeGrafter"/>
</dbReference>
<comment type="similarity">
    <text evidence="1">Belongs to the peptidase M13 family.</text>
</comment>
<feature type="domain" description="Peptidase M13 C-terminal" evidence="2">
    <location>
        <begin position="1"/>
        <end position="179"/>
    </location>
</feature>
<dbReference type="OrthoDB" id="6475849at2759"/>
<protein>
    <submittedName>
        <fullName evidence="3">Neprilysin-21</fullName>
    </submittedName>
</protein>
<dbReference type="PANTHER" id="PTHR11733">
    <property type="entry name" value="ZINC METALLOPROTEASE FAMILY M13 NEPRILYSIN-RELATED"/>
    <property type="match status" value="1"/>
</dbReference>
<dbReference type="Gene3D" id="3.40.390.10">
    <property type="entry name" value="Collagenase (Catalytic Domain)"/>
    <property type="match status" value="1"/>
</dbReference>
<dbReference type="PRINTS" id="PR00786">
    <property type="entry name" value="NEPRILYSIN"/>
</dbReference>